<feature type="transmembrane region" description="Helical" evidence="11">
    <location>
        <begin position="143"/>
        <end position="173"/>
    </location>
</feature>
<dbReference type="Proteomes" id="UP000323876">
    <property type="component" value="Unassembled WGS sequence"/>
</dbReference>
<evidence type="ECO:0000313" key="12">
    <source>
        <dbReference type="EMBL" id="KAA8883918.1"/>
    </source>
</evidence>
<accession>A0A5N0E3C5</accession>
<protein>
    <recommendedName>
        <fullName evidence="10">Autoinducer 2 import system permease protein LsrC</fullName>
    </recommendedName>
</protein>
<dbReference type="CDD" id="cd06579">
    <property type="entry name" value="TM_PBP1_transp_AraH_like"/>
    <property type="match status" value="1"/>
</dbReference>
<feature type="transmembrane region" description="Helical" evidence="11">
    <location>
        <begin position="318"/>
        <end position="338"/>
    </location>
</feature>
<dbReference type="Pfam" id="PF02653">
    <property type="entry name" value="BPD_transp_2"/>
    <property type="match status" value="1"/>
</dbReference>
<comment type="function">
    <text evidence="9">Part of the ABC transporter complex LsrABCD involved in autoinducer 2 (AI-2) import. Probably responsible for the translocation of the substrate across the membrane.</text>
</comment>
<dbReference type="PANTHER" id="PTHR32196:SF29">
    <property type="entry name" value="AUTOINDUCER 2 IMPORT SYSTEM PERMEASE PROTEIN LSRC"/>
    <property type="match status" value="1"/>
</dbReference>
<evidence type="ECO:0000256" key="11">
    <source>
        <dbReference type="SAM" id="Phobius"/>
    </source>
</evidence>
<dbReference type="AlphaFoldDB" id="A0A5N0E3C5"/>
<keyword evidence="6 11" id="KW-0812">Transmembrane</keyword>
<name>A0A5N0E3C5_9NOCA</name>
<feature type="transmembrane region" description="Helical" evidence="11">
    <location>
        <begin position="119"/>
        <end position="136"/>
    </location>
</feature>
<evidence type="ECO:0000256" key="6">
    <source>
        <dbReference type="ARBA" id="ARBA00022692"/>
    </source>
</evidence>
<dbReference type="GO" id="GO:0022857">
    <property type="term" value="F:transmembrane transporter activity"/>
    <property type="evidence" value="ECO:0007669"/>
    <property type="project" value="InterPro"/>
</dbReference>
<dbReference type="PANTHER" id="PTHR32196">
    <property type="entry name" value="ABC TRANSPORTER PERMEASE PROTEIN YPHD-RELATED-RELATED"/>
    <property type="match status" value="1"/>
</dbReference>
<comment type="caution">
    <text evidence="12">The sequence shown here is derived from an EMBL/GenBank/DDBJ whole genome shotgun (WGS) entry which is preliminary data.</text>
</comment>
<feature type="transmembrane region" description="Helical" evidence="11">
    <location>
        <begin position="213"/>
        <end position="233"/>
    </location>
</feature>
<gene>
    <name evidence="12" type="ORF">F3087_36970</name>
</gene>
<evidence type="ECO:0000256" key="3">
    <source>
        <dbReference type="ARBA" id="ARBA00022448"/>
    </source>
</evidence>
<evidence type="ECO:0000256" key="9">
    <source>
        <dbReference type="ARBA" id="ARBA00025439"/>
    </source>
</evidence>
<sequence length="376" mass="38985">MADKDCARRDKGSRARCRKLVRTFDDRNAIVTANDTEQREPAARPATAPAGITPLLRRMLHTESNSVLLATIALVILIGVLHPDFLSAGQIRDVLQSSVYVGLLAAGMAFLLAMREIDLSVGAGFALSLITAAVLMRSGVNPWLAAGAAIVFGALLGLVNALVVQVIAIPAIVATLATMQVYRGLAAAWSNGQQVNGLPLQNSFFTVVGGDRLGLPVSVWVLLVVTAALTVILRLTPFGYRVRSIGSNPEAATFSGISTGRTRLLVLMGVGALCGLAGVLGLAFFTSGDPNVGTGYELQAIAAAVIGGTPLRGGSATVVGAVAGAVLLSVVSSGLVYFDIPVNWSAFASGVVVLIAVAIDSLLRSRRRAKRSEFGL</sequence>
<proteinExistence type="predicted"/>
<keyword evidence="4" id="KW-1003">Cell membrane</keyword>
<feature type="transmembrane region" description="Helical" evidence="11">
    <location>
        <begin position="344"/>
        <end position="363"/>
    </location>
</feature>
<evidence type="ECO:0000256" key="10">
    <source>
        <dbReference type="ARBA" id="ARBA00039382"/>
    </source>
</evidence>
<evidence type="ECO:0000256" key="4">
    <source>
        <dbReference type="ARBA" id="ARBA00022475"/>
    </source>
</evidence>
<comment type="subcellular location">
    <subcellularLocation>
        <location evidence="1">Cell membrane</location>
        <topology evidence="1">Multi-pass membrane protein</topology>
    </subcellularLocation>
</comment>
<evidence type="ECO:0000256" key="8">
    <source>
        <dbReference type="ARBA" id="ARBA00023136"/>
    </source>
</evidence>
<dbReference type="InterPro" id="IPR001851">
    <property type="entry name" value="ABC_transp_permease"/>
</dbReference>
<evidence type="ECO:0000313" key="13">
    <source>
        <dbReference type="Proteomes" id="UP000323876"/>
    </source>
</evidence>
<reference evidence="12 13" key="1">
    <citation type="submission" date="2019-09" db="EMBL/GenBank/DDBJ databases">
        <authorList>
            <person name="Wang X."/>
        </authorList>
    </citation>
    <scope>NUCLEOTIDE SEQUENCE [LARGE SCALE GENOMIC DNA]</scope>
    <source>
        <strain evidence="12 13">CICC 11023</strain>
    </source>
</reference>
<dbReference type="OrthoDB" id="9808136at2"/>
<feature type="transmembrane region" description="Helical" evidence="11">
    <location>
        <begin position="94"/>
        <end position="113"/>
    </location>
</feature>
<keyword evidence="8 11" id="KW-0472">Membrane</keyword>
<keyword evidence="7 11" id="KW-1133">Transmembrane helix</keyword>
<feature type="transmembrane region" description="Helical" evidence="11">
    <location>
        <begin position="264"/>
        <end position="286"/>
    </location>
</feature>
<dbReference type="EMBL" id="VXLC01000025">
    <property type="protein sequence ID" value="KAA8883918.1"/>
    <property type="molecule type" value="Genomic_DNA"/>
</dbReference>
<dbReference type="GO" id="GO:0005886">
    <property type="term" value="C:plasma membrane"/>
    <property type="evidence" value="ECO:0007669"/>
    <property type="project" value="UniProtKB-SubCell"/>
</dbReference>
<evidence type="ECO:0000256" key="1">
    <source>
        <dbReference type="ARBA" id="ARBA00004651"/>
    </source>
</evidence>
<organism evidence="12 13">
    <name type="scientific">Nocardia colli</name>
    <dbReference type="NCBI Taxonomy" id="2545717"/>
    <lineage>
        <taxon>Bacteria</taxon>
        <taxon>Bacillati</taxon>
        <taxon>Actinomycetota</taxon>
        <taxon>Actinomycetes</taxon>
        <taxon>Mycobacteriales</taxon>
        <taxon>Nocardiaceae</taxon>
        <taxon>Nocardia</taxon>
    </lineage>
</organism>
<keyword evidence="3" id="KW-0813">Transport</keyword>
<comment type="subunit">
    <text evidence="2">The complex is composed of two ATP-binding proteins (LsrA), two transmembrane proteins (LsrC and LsrD) and a solute-binding protein (LsrB).</text>
</comment>
<keyword evidence="13" id="KW-1185">Reference proteome</keyword>
<keyword evidence="5" id="KW-0997">Cell inner membrane</keyword>
<feature type="transmembrane region" description="Helical" evidence="11">
    <location>
        <begin position="64"/>
        <end position="82"/>
    </location>
</feature>
<evidence type="ECO:0000256" key="2">
    <source>
        <dbReference type="ARBA" id="ARBA00011262"/>
    </source>
</evidence>
<evidence type="ECO:0000256" key="7">
    <source>
        <dbReference type="ARBA" id="ARBA00022989"/>
    </source>
</evidence>
<evidence type="ECO:0000256" key="5">
    <source>
        <dbReference type="ARBA" id="ARBA00022519"/>
    </source>
</evidence>